<organism evidence="5 6">
    <name type="scientific">Amycolatopsis albispora</name>
    <dbReference type="NCBI Taxonomy" id="1804986"/>
    <lineage>
        <taxon>Bacteria</taxon>
        <taxon>Bacillati</taxon>
        <taxon>Actinomycetota</taxon>
        <taxon>Actinomycetes</taxon>
        <taxon>Pseudonocardiales</taxon>
        <taxon>Pseudonocardiaceae</taxon>
        <taxon>Amycolatopsis</taxon>
    </lineage>
</organism>
<feature type="region of interest" description="Disordered" evidence="3">
    <location>
        <begin position="117"/>
        <end position="144"/>
    </location>
</feature>
<evidence type="ECO:0000313" key="6">
    <source>
        <dbReference type="Proteomes" id="UP000250434"/>
    </source>
</evidence>
<dbReference type="AlphaFoldDB" id="A0A344LHS9"/>
<evidence type="ECO:0000256" key="1">
    <source>
        <dbReference type="ARBA" id="ARBA00009013"/>
    </source>
</evidence>
<dbReference type="PROSITE" id="PS50801">
    <property type="entry name" value="STAS"/>
    <property type="match status" value="1"/>
</dbReference>
<dbReference type="InterPro" id="IPR002645">
    <property type="entry name" value="STAS_dom"/>
</dbReference>
<dbReference type="SUPFAM" id="SSF52091">
    <property type="entry name" value="SpoIIaa-like"/>
    <property type="match status" value="1"/>
</dbReference>
<evidence type="ECO:0000259" key="4">
    <source>
        <dbReference type="PROSITE" id="PS50801"/>
    </source>
</evidence>
<dbReference type="OrthoDB" id="3629170at2"/>
<protein>
    <recommendedName>
        <fullName evidence="2">Anti-sigma factor antagonist</fullName>
    </recommendedName>
</protein>
<dbReference type="GO" id="GO:0043856">
    <property type="term" value="F:anti-sigma factor antagonist activity"/>
    <property type="evidence" value="ECO:0007669"/>
    <property type="project" value="InterPro"/>
</dbReference>
<dbReference type="KEGG" id="aab:A4R43_38355"/>
<accession>A0A344LHS9</accession>
<feature type="domain" description="STAS" evidence="4">
    <location>
        <begin position="13"/>
        <end position="119"/>
    </location>
</feature>
<dbReference type="NCBIfam" id="TIGR00377">
    <property type="entry name" value="ant_ant_sig"/>
    <property type="match status" value="1"/>
</dbReference>
<dbReference type="PANTHER" id="PTHR33495">
    <property type="entry name" value="ANTI-SIGMA FACTOR ANTAGONIST TM_1081-RELATED-RELATED"/>
    <property type="match status" value="1"/>
</dbReference>
<dbReference type="InterPro" id="IPR003658">
    <property type="entry name" value="Anti-sigma_ant"/>
</dbReference>
<evidence type="ECO:0000313" key="5">
    <source>
        <dbReference type="EMBL" id="AXB47603.1"/>
    </source>
</evidence>
<evidence type="ECO:0000256" key="3">
    <source>
        <dbReference type="SAM" id="MobiDB-lite"/>
    </source>
</evidence>
<dbReference type="EMBL" id="CP015163">
    <property type="protein sequence ID" value="AXB47603.1"/>
    <property type="molecule type" value="Genomic_DNA"/>
</dbReference>
<dbReference type="CDD" id="cd07043">
    <property type="entry name" value="STAS_anti-anti-sigma_factors"/>
    <property type="match status" value="1"/>
</dbReference>
<dbReference type="InterPro" id="IPR036513">
    <property type="entry name" value="STAS_dom_sf"/>
</dbReference>
<dbReference type="Proteomes" id="UP000250434">
    <property type="component" value="Chromosome"/>
</dbReference>
<evidence type="ECO:0000256" key="2">
    <source>
        <dbReference type="RuleBase" id="RU003749"/>
    </source>
</evidence>
<dbReference type="Gene3D" id="3.30.750.24">
    <property type="entry name" value="STAS domain"/>
    <property type="match status" value="1"/>
</dbReference>
<reference evidence="5 6" key="1">
    <citation type="submission" date="2016-04" db="EMBL/GenBank/DDBJ databases">
        <title>Complete genome sequence and analysis of deep-sea sediment isolate, Amycolatopsis sp. WP1.</title>
        <authorList>
            <person name="Wang H."/>
            <person name="Chen S."/>
            <person name="Wu Q."/>
        </authorList>
    </citation>
    <scope>NUCLEOTIDE SEQUENCE [LARGE SCALE GENOMIC DNA]</scope>
    <source>
        <strain evidence="5 6">WP1</strain>
    </source>
</reference>
<keyword evidence="6" id="KW-1185">Reference proteome</keyword>
<gene>
    <name evidence="5" type="ORF">A4R43_38355</name>
</gene>
<proteinExistence type="inferred from homology"/>
<name>A0A344LHS9_9PSEU</name>
<sequence>MMPSGVCTAEEGLTVAVAWHGDAVELAVTGELDTTTAPLLSDALARAAEDRPSAVVLNLGGVDFLASAGLSALIEANSGLGLPFALVVTTDQVRRPLAITGLDQFLPLYPSATAALAAASPGQGTRRRHHTPETPPLPRRHPQP</sequence>
<dbReference type="PANTHER" id="PTHR33495:SF2">
    <property type="entry name" value="ANTI-SIGMA FACTOR ANTAGONIST TM_1081-RELATED"/>
    <property type="match status" value="1"/>
</dbReference>
<comment type="similarity">
    <text evidence="1 2">Belongs to the anti-sigma-factor antagonist family.</text>
</comment>
<dbReference type="Pfam" id="PF01740">
    <property type="entry name" value="STAS"/>
    <property type="match status" value="1"/>
</dbReference>